<dbReference type="InterPro" id="IPR036317">
    <property type="entry name" value="Cullin_homology_sf"/>
</dbReference>
<sequence>MGENLAMAMADSAASSAFANLSAVTQAWQLYVLRASAMLRLGSSQPSSPPVVDTEFDASVRVLCEQGLASLVVSYFLDALEKAFKQHEVANLWQQLDEYSRLKEDDADDPGKLNEWVQYTLPKVLSEISSAKLAQEESLRMLTRLIYHGTAGQAVEVERFLSQYHTAVSALLLTSAPQHFPEILNLFFKVRLEQFSKAVRQRNRKPPSGGPSGDSEDDASEGSENNNGEDDEMESMRSSHCTSADDMEINENPSENRETKQVDDTDEARDMEGVDFVAVSHLKLNAGAATMQEVAAVAGEEWVGGVSSVICNLRHIGFAALSEEGYASAIYSLLKAKIHAITNKRYEKPVLASVRSWIEAVPLRFLSIILASSGPPSSKSSSLTFPSPLASISIPSTGVDEIVKEGVVRWRLRLHFFAYETLGDMRINELFDIIVDYPESLPAIEDLRQCLTNTRHHAKLVDSFRTALRQRLLTAGAATTDILLQYVSTIKALRTMDPTGVVLEAVGEPIKEYLRGRKDTIRCIVTMLTDDTGGGGMAGLGGVGESLFEELSRGVSSLENVDSDDDAELDGDEAWAAAERWEPDPIEADPSRTSKSRRLMDIISMLVGIYGSKELFVNEYRVMLAEKLLNKSDYDTDRDIRTLELLKLRFGENNMHGCEIMLKDLADSKRINTNIKAAVAAELSQHGLAVPATSSDSVPLAGDAGYRTPTATVGLVDSHSQATFMQTPGSQTGDIASADGDRKLPLDVLEATIISSLFWPPFQAETLKVPAVVEGLLEEYAQRFHTIKAPRKLQWRKNLGTVKLELQFEDRSAQFVVSPMHAAIIMHFENQTRWTATELAEAVGVPVITLRRRIMLWVNQGVLVESHTVKDGDTVYNIVETMGDAGARAGGGAPSTDAALPLLGDEERESAVASMEDQWQQEMNVYESYVIGMLTNFDSLPLDRIHNMLKMFVSDPPYDKTLQQLQGFLGRLVGEEKLEFREGVYRRRQM</sequence>
<keyword evidence="2" id="KW-0132">Cell division</keyword>
<dbReference type="AlphaFoldDB" id="A0A8T0ILW4"/>
<dbReference type="GO" id="GO:0031625">
    <property type="term" value="F:ubiquitin protein ligase binding"/>
    <property type="evidence" value="ECO:0007669"/>
    <property type="project" value="InterPro"/>
</dbReference>
<dbReference type="InterPro" id="IPR036390">
    <property type="entry name" value="WH_DNA-bd_sf"/>
</dbReference>
<dbReference type="PANTHER" id="PTHR45957">
    <property type="entry name" value="ANAPHASE-PROMOTING COMPLEX SUBUNIT 2"/>
    <property type="match status" value="1"/>
</dbReference>
<keyword evidence="4" id="KW-0833">Ubl conjugation pathway</keyword>
<accession>A0A8T0ILW4</accession>
<evidence type="ECO:0000256" key="1">
    <source>
        <dbReference type="ARBA" id="ARBA00016068"/>
    </source>
</evidence>
<dbReference type="FunFam" id="1.10.10.10:FF:000331">
    <property type="entry name" value="Anaphase-promoting complex subunit 2"/>
    <property type="match status" value="1"/>
</dbReference>
<dbReference type="FunFam" id="1.20.1310.10:FF:000032">
    <property type="entry name" value="Anaphase-promoting complex subunit 2"/>
    <property type="match status" value="1"/>
</dbReference>
<keyword evidence="10" id="KW-1185">Reference proteome</keyword>
<keyword evidence="3" id="KW-0498">Mitosis</keyword>
<proteinExistence type="inferred from homology"/>
<reference evidence="9" key="1">
    <citation type="submission" date="2020-06" db="EMBL/GenBank/DDBJ databases">
        <title>WGS assembly of Ceratodon purpureus strain R40.</title>
        <authorList>
            <person name="Carey S.B."/>
            <person name="Jenkins J."/>
            <person name="Shu S."/>
            <person name="Lovell J.T."/>
            <person name="Sreedasyam A."/>
            <person name="Maumus F."/>
            <person name="Tiley G.P."/>
            <person name="Fernandez-Pozo N."/>
            <person name="Barry K."/>
            <person name="Chen C."/>
            <person name="Wang M."/>
            <person name="Lipzen A."/>
            <person name="Daum C."/>
            <person name="Saski C.A."/>
            <person name="Payton A.C."/>
            <person name="Mcbreen J.C."/>
            <person name="Conrad R.E."/>
            <person name="Kollar L.M."/>
            <person name="Olsson S."/>
            <person name="Huttunen S."/>
            <person name="Landis J.B."/>
            <person name="Wickett N.J."/>
            <person name="Johnson M.G."/>
            <person name="Rensing S.A."/>
            <person name="Grimwood J."/>
            <person name="Schmutz J."/>
            <person name="Mcdaniel S.F."/>
        </authorList>
    </citation>
    <scope>NUCLEOTIDE SEQUENCE</scope>
    <source>
        <strain evidence="9">R40</strain>
    </source>
</reference>
<dbReference type="Gene3D" id="1.20.1310.10">
    <property type="entry name" value="Cullin Repeats"/>
    <property type="match status" value="1"/>
</dbReference>
<dbReference type="Gene3D" id="3.30.230.130">
    <property type="entry name" value="Cullin, Chain C, Domain 2"/>
    <property type="match status" value="1"/>
</dbReference>
<evidence type="ECO:0000256" key="6">
    <source>
        <dbReference type="PROSITE-ProRule" id="PRU00330"/>
    </source>
</evidence>
<feature type="region of interest" description="Disordered" evidence="7">
    <location>
        <begin position="199"/>
        <end position="268"/>
    </location>
</feature>
<dbReference type="GO" id="GO:0007091">
    <property type="term" value="P:metaphase/anaphase transition of mitotic cell cycle"/>
    <property type="evidence" value="ECO:0007669"/>
    <property type="project" value="TreeGrafter"/>
</dbReference>
<dbReference type="SMART" id="SM00182">
    <property type="entry name" value="CULLIN"/>
    <property type="match status" value="1"/>
</dbReference>
<organism evidence="9 10">
    <name type="scientific">Ceratodon purpureus</name>
    <name type="common">Fire moss</name>
    <name type="synonym">Dicranum purpureum</name>
    <dbReference type="NCBI Taxonomy" id="3225"/>
    <lineage>
        <taxon>Eukaryota</taxon>
        <taxon>Viridiplantae</taxon>
        <taxon>Streptophyta</taxon>
        <taxon>Embryophyta</taxon>
        <taxon>Bryophyta</taxon>
        <taxon>Bryophytina</taxon>
        <taxon>Bryopsida</taxon>
        <taxon>Dicranidae</taxon>
        <taxon>Pseudoditrichales</taxon>
        <taxon>Ditrichaceae</taxon>
        <taxon>Ceratodon</taxon>
    </lineage>
</organism>
<feature type="domain" description="Cullin family profile" evidence="8">
    <location>
        <begin position="603"/>
        <end position="858"/>
    </location>
</feature>
<dbReference type="GO" id="GO:0006511">
    <property type="term" value="P:ubiquitin-dependent protein catabolic process"/>
    <property type="evidence" value="ECO:0007669"/>
    <property type="project" value="InterPro"/>
</dbReference>
<dbReference type="PROSITE" id="PS50069">
    <property type="entry name" value="CULLIN_2"/>
    <property type="match status" value="1"/>
</dbReference>
<feature type="compositionally biased region" description="Basic and acidic residues" evidence="7">
    <location>
        <begin position="254"/>
        <end position="268"/>
    </location>
</feature>
<name>A0A8T0ILW4_CERPU</name>
<dbReference type="InterPro" id="IPR014786">
    <property type="entry name" value="ANAPC2_C"/>
</dbReference>
<dbReference type="Pfam" id="PF25773">
    <property type="entry name" value="TPR_ANAPC2"/>
    <property type="match status" value="1"/>
</dbReference>
<dbReference type="SUPFAM" id="SSF75632">
    <property type="entry name" value="Cullin homology domain"/>
    <property type="match status" value="1"/>
</dbReference>
<dbReference type="Pfam" id="PF26557">
    <property type="entry name" value="Cullin_AB"/>
    <property type="match status" value="1"/>
</dbReference>
<evidence type="ECO:0000256" key="3">
    <source>
        <dbReference type="ARBA" id="ARBA00022776"/>
    </source>
</evidence>
<evidence type="ECO:0000256" key="4">
    <source>
        <dbReference type="ARBA" id="ARBA00022786"/>
    </source>
</evidence>
<evidence type="ECO:0000313" key="10">
    <source>
        <dbReference type="Proteomes" id="UP000822688"/>
    </source>
</evidence>
<dbReference type="GO" id="GO:0051301">
    <property type="term" value="P:cell division"/>
    <property type="evidence" value="ECO:0007669"/>
    <property type="project" value="UniProtKB-KW"/>
</dbReference>
<feature type="compositionally biased region" description="Acidic residues" evidence="7">
    <location>
        <begin position="214"/>
        <end position="233"/>
    </location>
</feature>
<evidence type="ECO:0000256" key="7">
    <source>
        <dbReference type="SAM" id="MobiDB-lite"/>
    </source>
</evidence>
<dbReference type="SMART" id="SM01013">
    <property type="entry name" value="APC2"/>
    <property type="match status" value="1"/>
</dbReference>
<dbReference type="InterPro" id="IPR044554">
    <property type="entry name" value="ANAPC2"/>
</dbReference>
<dbReference type="GO" id="GO:0070979">
    <property type="term" value="P:protein K11-linked ubiquitination"/>
    <property type="evidence" value="ECO:0007669"/>
    <property type="project" value="TreeGrafter"/>
</dbReference>
<comment type="caution">
    <text evidence="9">The sequence shown here is derived from an EMBL/GenBank/DDBJ whole genome shotgun (WGS) entry which is preliminary data.</text>
</comment>
<dbReference type="InterPro" id="IPR036388">
    <property type="entry name" value="WH-like_DNA-bd_sf"/>
</dbReference>
<keyword evidence="5" id="KW-0131">Cell cycle</keyword>
<dbReference type="SUPFAM" id="SSF46785">
    <property type="entry name" value="Winged helix' DNA-binding domain"/>
    <property type="match status" value="1"/>
</dbReference>
<dbReference type="InterPro" id="IPR016158">
    <property type="entry name" value="Cullin_homology"/>
</dbReference>
<comment type="similarity">
    <text evidence="6">Belongs to the cullin family.</text>
</comment>
<dbReference type="Gene3D" id="1.10.10.10">
    <property type="entry name" value="Winged helix-like DNA-binding domain superfamily/Winged helix DNA-binding domain"/>
    <property type="match status" value="1"/>
</dbReference>
<gene>
    <name evidence="9" type="ORF">KC19_3G167900</name>
</gene>
<protein>
    <recommendedName>
        <fullName evidence="1">Anaphase-promoting complex subunit 2</fullName>
    </recommendedName>
</protein>
<dbReference type="GO" id="GO:0005680">
    <property type="term" value="C:anaphase-promoting complex"/>
    <property type="evidence" value="ECO:0007669"/>
    <property type="project" value="TreeGrafter"/>
</dbReference>
<dbReference type="InterPro" id="IPR059120">
    <property type="entry name" value="Cullin-like_AB"/>
</dbReference>
<dbReference type="Proteomes" id="UP000822688">
    <property type="component" value="Chromosome 3"/>
</dbReference>
<dbReference type="EMBL" id="CM026423">
    <property type="protein sequence ID" value="KAG0583871.1"/>
    <property type="molecule type" value="Genomic_DNA"/>
</dbReference>
<evidence type="ECO:0000256" key="2">
    <source>
        <dbReference type="ARBA" id="ARBA00022618"/>
    </source>
</evidence>
<evidence type="ECO:0000259" key="8">
    <source>
        <dbReference type="PROSITE" id="PS50069"/>
    </source>
</evidence>
<dbReference type="Pfam" id="PF08672">
    <property type="entry name" value="ANAPC2"/>
    <property type="match status" value="1"/>
</dbReference>
<evidence type="ECO:0000313" key="9">
    <source>
        <dbReference type="EMBL" id="KAG0583871.1"/>
    </source>
</evidence>
<dbReference type="InterPro" id="IPR057975">
    <property type="entry name" value="TPR_ANAPC2"/>
</dbReference>
<evidence type="ECO:0000256" key="5">
    <source>
        <dbReference type="ARBA" id="ARBA00023306"/>
    </source>
</evidence>
<dbReference type="PANTHER" id="PTHR45957:SF1">
    <property type="entry name" value="ANAPHASE-PROMOTING COMPLEX SUBUNIT 2"/>
    <property type="match status" value="1"/>
</dbReference>